<dbReference type="PATRIC" id="fig|251707.3.peg.3025"/>
<organism evidence="1 2">
    <name type="scientific">Pseudomonas syringae pv. primulae</name>
    <dbReference type="NCBI Taxonomy" id="251707"/>
    <lineage>
        <taxon>Bacteria</taxon>
        <taxon>Pseudomonadati</taxon>
        <taxon>Pseudomonadota</taxon>
        <taxon>Gammaproteobacteria</taxon>
        <taxon>Pseudomonadales</taxon>
        <taxon>Pseudomonadaceae</taxon>
        <taxon>Pseudomonas</taxon>
    </lineage>
</organism>
<name>A0A0P9YHY9_9PSED</name>
<sequence>MARFSIYSGLTLVGYSSLENGDPSMGVAFGLFEPTAGYLAIQNECRTNHFDQSGLALSVKTEAGVVIPSMGVAILDYAIELMPDCVEASIHFTKRCSLTT</sequence>
<dbReference type="Proteomes" id="UP000050562">
    <property type="component" value="Unassembled WGS sequence"/>
</dbReference>
<gene>
    <name evidence="1" type="ORF">ALO52_02229</name>
</gene>
<evidence type="ECO:0000313" key="1">
    <source>
        <dbReference type="EMBL" id="KPY34471.1"/>
    </source>
</evidence>
<dbReference type="AlphaFoldDB" id="A0A0P9YHY9"/>
<proteinExistence type="predicted"/>
<protein>
    <submittedName>
        <fullName evidence="1">Uncharacterized protein</fullName>
    </submittedName>
</protein>
<evidence type="ECO:0000313" key="2">
    <source>
        <dbReference type="Proteomes" id="UP000050562"/>
    </source>
</evidence>
<accession>A0A0P9YHY9</accession>
<dbReference type="EMBL" id="LJRC01000186">
    <property type="protein sequence ID" value="KPY34471.1"/>
    <property type="molecule type" value="Genomic_DNA"/>
</dbReference>
<reference evidence="1 2" key="1">
    <citation type="submission" date="2015-09" db="EMBL/GenBank/DDBJ databases">
        <title>Genome announcement of multiple Pseudomonas syringae strains.</title>
        <authorList>
            <person name="Thakur S."/>
            <person name="Wang P.W."/>
            <person name="Gong Y."/>
            <person name="Weir B.S."/>
            <person name="Guttman D.S."/>
        </authorList>
    </citation>
    <scope>NUCLEOTIDE SEQUENCE [LARGE SCALE GENOMIC DNA]</scope>
    <source>
        <strain evidence="1 2">ICMP3956</strain>
    </source>
</reference>
<comment type="caution">
    <text evidence="1">The sequence shown here is derived from an EMBL/GenBank/DDBJ whole genome shotgun (WGS) entry which is preliminary data.</text>
</comment>